<dbReference type="SUPFAM" id="SSF160719">
    <property type="entry name" value="gpW/gp25-like"/>
    <property type="match status" value="1"/>
</dbReference>
<feature type="domain" description="IraD/Gp25-like" evidence="1">
    <location>
        <begin position="27"/>
        <end position="117"/>
    </location>
</feature>
<gene>
    <name evidence="2" type="ORF">EHS13_18040</name>
</gene>
<evidence type="ECO:0000259" key="1">
    <source>
        <dbReference type="Pfam" id="PF04965"/>
    </source>
</evidence>
<keyword evidence="3" id="KW-1185">Reference proteome</keyword>
<sequence>MGNAFLGRGWKFPIQVDETTGRIMTSEFEEDIAESIRIIIGTTKGERVMRPNFGSGIQKFLFGLTDSTTINLLKSEVKESIREWEARVGDIEVEAELDRSQSGKLLVTVSYIVRSTNNMHNLVFPFYINEGSKN</sequence>
<dbReference type="Pfam" id="PF04965">
    <property type="entry name" value="GPW_gp25"/>
    <property type="match status" value="1"/>
</dbReference>
<evidence type="ECO:0000313" key="2">
    <source>
        <dbReference type="EMBL" id="QGQ96641.1"/>
    </source>
</evidence>
<dbReference type="OrthoDB" id="9802846at2"/>
<proteinExistence type="predicted"/>
<dbReference type="AlphaFoldDB" id="A0A6B8RJM1"/>
<dbReference type="InterPro" id="IPR007048">
    <property type="entry name" value="IraD/Gp25-like"/>
</dbReference>
<accession>A0A6B8RJM1</accession>
<name>A0A6B8RJM1_9BACL</name>
<evidence type="ECO:0000313" key="3">
    <source>
        <dbReference type="Proteomes" id="UP000426246"/>
    </source>
</evidence>
<dbReference type="Proteomes" id="UP000426246">
    <property type="component" value="Chromosome"/>
</dbReference>
<dbReference type="RefSeq" id="WP_155701714.1">
    <property type="nucleotide sequence ID" value="NZ_CP034235.1"/>
</dbReference>
<dbReference type="EMBL" id="CP034235">
    <property type="protein sequence ID" value="QGQ96641.1"/>
    <property type="molecule type" value="Genomic_DNA"/>
</dbReference>
<dbReference type="Gene3D" id="3.10.450.40">
    <property type="match status" value="1"/>
</dbReference>
<organism evidence="2 3">
    <name type="scientific">Paenibacillus psychroresistens</name>
    <dbReference type="NCBI Taxonomy" id="1778678"/>
    <lineage>
        <taxon>Bacteria</taxon>
        <taxon>Bacillati</taxon>
        <taxon>Bacillota</taxon>
        <taxon>Bacilli</taxon>
        <taxon>Bacillales</taxon>
        <taxon>Paenibacillaceae</taxon>
        <taxon>Paenibacillus</taxon>
    </lineage>
</organism>
<reference evidence="3" key="1">
    <citation type="submission" date="2018-11" db="EMBL/GenBank/DDBJ databases">
        <title>Complete genome sequence of Paenibacillus sp. ML311-T8.</title>
        <authorList>
            <person name="Nam Y.-D."/>
            <person name="Kang J."/>
            <person name="Chung W.-H."/>
            <person name="Park Y.S."/>
        </authorList>
    </citation>
    <scope>NUCLEOTIDE SEQUENCE [LARGE SCALE GENOMIC DNA]</scope>
    <source>
        <strain evidence="3">ML311-T8</strain>
    </source>
</reference>
<protein>
    <submittedName>
        <fullName evidence="2">Baseplate protein</fullName>
    </submittedName>
</protein>
<dbReference type="KEGG" id="ppsc:EHS13_18040"/>